<proteinExistence type="predicted"/>
<evidence type="ECO:0000313" key="1">
    <source>
        <dbReference type="EMBL" id="MDN4368881.1"/>
    </source>
</evidence>
<evidence type="ECO:0000313" key="2">
    <source>
        <dbReference type="Proteomes" id="UP001169985"/>
    </source>
</evidence>
<sequence length="299" mass="35280">MRILSKPDGIDDLLNNIDLSSSIDAFLALDEPVGIADLRNRKNDLMNEITNYHIEMSQNGHLSHNARVNFSKYKSIFEWIYYNPSKLRKTDYINSIRKIYAQSGTLCPYCGVSPCRSLDHYYNQALLPQFSFLPKNFIPCCGDCNRDKGAKKAFSKWRRLVNPFYDDFSSLERNEPLIYIIFKERPRHGIDMEYVMTANHNLDFLIRKQINYHIRTVRIPVWHNEAISNSFWRNARDLIKHKKLVSDGLVDNATYDVIINNFINKNNAINYDWEYIIRYSLAKLRINHWIYNSNLPKLI</sequence>
<dbReference type="AlphaFoldDB" id="A0AAW7LQN8"/>
<dbReference type="EMBL" id="JAQIHS010000012">
    <property type="protein sequence ID" value="MDN4368881.1"/>
    <property type="molecule type" value="Genomic_DNA"/>
</dbReference>
<dbReference type="Proteomes" id="UP001169985">
    <property type="component" value="Unassembled WGS sequence"/>
</dbReference>
<organism evidence="1 2">
    <name type="scientific">Citrobacter portucalensis</name>
    <dbReference type="NCBI Taxonomy" id="1639133"/>
    <lineage>
        <taxon>Bacteria</taxon>
        <taxon>Pseudomonadati</taxon>
        <taxon>Pseudomonadota</taxon>
        <taxon>Gammaproteobacteria</taxon>
        <taxon>Enterobacterales</taxon>
        <taxon>Enterobacteriaceae</taxon>
        <taxon>Citrobacter</taxon>
        <taxon>Citrobacter freundii complex</taxon>
    </lineage>
</organism>
<evidence type="ECO:0008006" key="3">
    <source>
        <dbReference type="Google" id="ProtNLM"/>
    </source>
</evidence>
<reference evidence="1" key="1">
    <citation type="journal article" date="2023" name="Antimicrob Resist Infect Control">
        <title>Sanitary installations and wastewater plumbing as reservoir for the long-term circulation and transmission of carbapenemase producing Citrobacter freundii clones in a hospital setting.</title>
        <authorList>
            <person name="Hamerlinck H."/>
            <person name="Aerssens A."/>
            <person name="Boelens J."/>
            <person name="Dehaene A."/>
            <person name="McMahon M."/>
            <person name="Messiaen A.S."/>
            <person name="Vandendriessche S."/>
            <person name="Velghe A."/>
            <person name="Leroux-Roels I."/>
            <person name="Verhasselt B."/>
        </authorList>
    </citation>
    <scope>NUCLEOTIDE SEQUENCE</scope>
    <source>
        <strain evidence="1">UZG-GERCF-220920-Env23</strain>
    </source>
</reference>
<gene>
    <name evidence="1" type="ORF">PEY55_11350</name>
</gene>
<name>A0AAW7LQN8_9ENTR</name>
<comment type="caution">
    <text evidence="1">The sequence shown here is derived from an EMBL/GenBank/DDBJ whole genome shotgun (WGS) entry which is preliminary data.</text>
</comment>
<dbReference type="Gene3D" id="1.10.30.50">
    <property type="match status" value="1"/>
</dbReference>
<protein>
    <recommendedName>
        <fullName evidence="3">HNH endonuclease</fullName>
    </recommendedName>
</protein>
<accession>A0AAW7LQN8</accession>
<reference evidence="1" key="2">
    <citation type="submission" date="2023-01" db="EMBL/GenBank/DDBJ databases">
        <authorList>
            <person name="Hamerlinck H."/>
            <person name="Aerssens A."/>
            <person name="Boelens J."/>
            <person name="Messiaen A.-S."/>
            <person name="Vandendriessche S."/>
            <person name="Velghe A."/>
            <person name="Verhasselt B."/>
            <person name="Leroux-Roels I."/>
        </authorList>
    </citation>
    <scope>NUCLEOTIDE SEQUENCE</scope>
    <source>
        <strain evidence="1">UZG-GERCF-220920-Env23</strain>
    </source>
</reference>